<dbReference type="InterPro" id="IPR050320">
    <property type="entry name" value="N5-glutamine_MTase"/>
</dbReference>
<dbReference type="SUPFAM" id="SSF53335">
    <property type="entry name" value="S-adenosyl-L-methionine-dependent methyltransferases"/>
    <property type="match status" value="1"/>
</dbReference>
<dbReference type="InterPro" id="IPR029063">
    <property type="entry name" value="SAM-dependent_MTases_sf"/>
</dbReference>
<evidence type="ECO:0000313" key="8">
    <source>
        <dbReference type="Proteomes" id="UP000268093"/>
    </source>
</evidence>
<evidence type="ECO:0000256" key="1">
    <source>
        <dbReference type="ARBA" id="ARBA00022603"/>
    </source>
</evidence>
<keyword evidence="3" id="KW-0949">S-adenosyl-L-methionine</keyword>
<dbReference type="InterPro" id="IPR004556">
    <property type="entry name" value="HemK-like"/>
</dbReference>
<dbReference type="NCBIfam" id="TIGR00536">
    <property type="entry name" value="hemK_fam"/>
    <property type="match status" value="1"/>
</dbReference>
<keyword evidence="2 7" id="KW-0808">Transferase</keyword>
<dbReference type="GO" id="GO:0008276">
    <property type="term" value="F:protein methyltransferase activity"/>
    <property type="evidence" value="ECO:0007669"/>
    <property type="project" value="InterPro"/>
</dbReference>
<feature type="domain" description="Methyltransferase" evidence="6">
    <location>
        <begin position="425"/>
        <end position="515"/>
    </location>
</feature>
<dbReference type="CDD" id="cd02440">
    <property type="entry name" value="AdoMet_MTases"/>
    <property type="match status" value="1"/>
</dbReference>
<dbReference type="Pfam" id="PF13847">
    <property type="entry name" value="Methyltransf_31"/>
    <property type="match status" value="1"/>
</dbReference>
<dbReference type="InterPro" id="IPR036986">
    <property type="entry name" value="S4_RNA-bd_sf"/>
</dbReference>
<name>A0A433C238_9FUNG</name>
<protein>
    <submittedName>
        <fullName evidence="7">S-adenosyl-L-methionine-dependent methyltransferase</fullName>
    </submittedName>
</protein>
<dbReference type="PROSITE" id="PS00092">
    <property type="entry name" value="N6_MTASE"/>
    <property type="match status" value="1"/>
</dbReference>
<evidence type="ECO:0000256" key="3">
    <source>
        <dbReference type="ARBA" id="ARBA00022691"/>
    </source>
</evidence>
<keyword evidence="4" id="KW-0694">RNA-binding</keyword>
<accession>A0A433C238</accession>
<evidence type="ECO:0000256" key="4">
    <source>
        <dbReference type="PROSITE-ProRule" id="PRU00182"/>
    </source>
</evidence>
<keyword evidence="8" id="KW-1185">Reference proteome</keyword>
<dbReference type="PROSITE" id="PS50889">
    <property type="entry name" value="S4"/>
    <property type="match status" value="1"/>
</dbReference>
<proteinExistence type="predicted"/>
<feature type="region of interest" description="Disordered" evidence="5">
    <location>
        <begin position="175"/>
        <end position="213"/>
    </location>
</feature>
<reference evidence="7 8" key="1">
    <citation type="journal article" date="2018" name="New Phytol.">
        <title>Phylogenomics of Endogonaceae and evolution of mycorrhizas within Mucoromycota.</title>
        <authorList>
            <person name="Chang Y."/>
            <person name="Desiro A."/>
            <person name="Na H."/>
            <person name="Sandor L."/>
            <person name="Lipzen A."/>
            <person name="Clum A."/>
            <person name="Barry K."/>
            <person name="Grigoriev I.V."/>
            <person name="Martin F.M."/>
            <person name="Stajich J.E."/>
            <person name="Smith M.E."/>
            <person name="Bonito G."/>
            <person name="Spatafora J.W."/>
        </authorList>
    </citation>
    <scope>NUCLEOTIDE SEQUENCE [LARGE SCALE GENOMIC DNA]</scope>
    <source>
        <strain evidence="7 8">GMNB39</strain>
    </source>
</reference>
<dbReference type="InterPro" id="IPR002052">
    <property type="entry name" value="DNA_methylase_N6_adenine_CS"/>
</dbReference>
<evidence type="ECO:0000313" key="7">
    <source>
        <dbReference type="EMBL" id="RUP32625.1"/>
    </source>
</evidence>
<keyword evidence="1 7" id="KW-0489">Methyltransferase</keyword>
<sequence length="616" mass="69704">MADRISHLQVTVHQDCNGLRALKYLTTHYRSVVGSKLRCQRSFRRGEVRVNGEVAEETRILKEGDLVELRYDKDEDERQALERLDVDVVWEDDDVAVAWKVAGMNFNKFEKAVGLIIIVAKTLQAKERLFEAFQNGEIIIRYRLICHGRVTSNISEILPTRYISHDGTTTATIQAANGEDGEDGEDGENNEDDENNEDGDDVDDKAANTPSTAAMTNPLRSFALVSTSRSNSSSYLSTIDVWPAAPATGLHLRRFFYFSTKHPIVGGSTYTKPLKSNRDKGLYLAVLEVNFGHPMKKDWVKVEKEEPAKFEIIRAREQRFWERKKKEEEDELKMAGVGYIKFDGDEEKGGIYESNEIDRVEYDGAENIPVAYIVGEKEFYSLRFKINRACLIPRPSTEIIVQSTLDILKQSFATQEMPSLFSRPIRILDIGTGCGNILLSVLYNIRDLNMHGVGIDISQGALDLAVENANRFDLSLHTTFLNLDLALLDKGHENSALIPHLPFDMIVCNPPYLSETTVARKDHYGALVDFEPREAIFSGEDGYECYRVLSQILRRGHGKLLRKDGGWLVLECGKGMVSRVGRMFEPCMKLVEVRKDRQGWERCLVLQMTDVAGMDL</sequence>
<organism evidence="7 8">
    <name type="scientific">Jimgerdemannia flammicorona</name>
    <dbReference type="NCBI Taxonomy" id="994334"/>
    <lineage>
        <taxon>Eukaryota</taxon>
        <taxon>Fungi</taxon>
        <taxon>Fungi incertae sedis</taxon>
        <taxon>Mucoromycota</taxon>
        <taxon>Mucoromycotina</taxon>
        <taxon>Endogonomycetes</taxon>
        <taxon>Endogonales</taxon>
        <taxon>Endogonaceae</taxon>
        <taxon>Jimgerdemannia</taxon>
    </lineage>
</organism>
<dbReference type="GO" id="GO:0009982">
    <property type="term" value="F:pseudouridine synthase activity"/>
    <property type="evidence" value="ECO:0007669"/>
    <property type="project" value="InterPro"/>
</dbReference>
<feature type="compositionally biased region" description="Acidic residues" evidence="5">
    <location>
        <begin position="179"/>
        <end position="203"/>
    </location>
</feature>
<dbReference type="GO" id="GO:0001522">
    <property type="term" value="P:pseudouridine synthesis"/>
    <property type="evidence" value="ECO:0007669"/>
    <property type="project" value="InterPro"/>
</dbReference>
<dbReference type="GO" id="GO:0005739">
    <property type="term" value="C:mitochondrion"/>
    <property type="evidence" value="ECO:0007669"/>
    <property type="project" value="TreeGrafter"/>
</dbReference>
<dbReference type="Gene3D" id="3.30.2350.10">
    <property type="entry name" value="Pseudouridine synthase"/>
    <property type="match status" value="1"/>
</dbReference>
<dbReference type="EMBL" id="RBNI01013395">
    <property type="protein sequence ID" value="RUP32625.1"/>
    <property type="molecule type" value="Genomic_DNA"/>
</dbReference>
<dbReference type="PANTHER" id="PTHR18895">
    <property type="entry name" value="HEMK METHYLTRANSFERASE"/>
    <property type="match status" value="1"/>
</dbReference>
<dbReference type="AlphaFoldDB" id="A0A433C238"/>
<dbReference type="Gene3D" id="3.10.290.10">
    <property type="entry name" value="RNA-binding S4 domain"/>
    <property type="match status" value="1"/>
</dbReference>
<evidence type="ECO:0000256" key="5">
    <source>
        <dbReference type="SAM" id="MobiDB-lite"/>
    </source>
</evidence>
<dbReference type="InterPro" id="IPR020103">
    <property type="entry name" value="PsdUridine_synth_cat_dom_sf"/>
</dbReference>
<dbReference type="GO" id="GO:0003723">
    <property type="term" value="F:RNA binding"/>
    <property type="evidence" value="ECO:0007669"/>
    <property type="project" value="UniProtKB-KW"/>
</dbReference>
<dbReference type="SUPFAM" id="SSF55120">
    <property type="entry name" value="Pseudouridine synthase"/>
    <property type="match status" value="1"/>
</dbReference>
<dbReference type="InterPro" id="IPR025714">
    <property type="entry name" value="Methyltranfer_dom"/>
</dbReference>
<dbReference type="Proteomes" id="UP000268093">
    <property type="component" value="Unassembled WGS sequence"/>
</dbReference>
<evidence type="ECO:0000259" key="6">
    <source>
        <dbReference type="Pfam" id="PF13847"/>
    </source>
</evidence>
<dbReference type="PANTHER" id="PTHR18895:SF74">
    <property type="entry name" value="MTRF1L RELEASE FACTOR GLUTAMINE METHYLTRANSFERASE"/>
    <property type="match status" value="1"/>
</dbReference>
<comment type="caution">
    <text evidence="7">The sequence shown here is derived from an EMBL/GenBank/DDBJ whole genome shotgun (WGS) entry which is preliminary data.</text>
</comment>
<dbReference type="OrthoDB" id="269872at2759"/>
<dbReference type="Gene3D" id="3.40.50.150">
    <property type="entry name" value="Vaccinia Virus protein VP39"/>
    <property type="match status" value="1"/>
</dbReference>
<dbReference type="GO" id="GO:0032259">
    <property type="term" value="P:methylation"/>
    <property type="evidence" value="ECO:0007669"/>
    <property type="project" value="UniProtKB-KW"/>
</dbReference>
<gene>
    <name evidence="7" type="ORF">BC936DRAFT_138586</name>
</gene>
<evidence type="ECO:0000256" key="2">
    <source>
        <dbReference type="ARBA" id="ARBA00022679"/>
    </source>
</evidence>